<keyword evidence="2" id="KW-0539">Nucleus</keyword>
<dbReference type="SUPFAM" id="SSF54160">
    <property type="entry name" value="Chromo domain-like"/>
    <property type="match status" value="1"/>
</dbReference>
<protein>
    <submittedName>
        <fullName evidence="4">Chromobox protein 5</fullName>
    </submittedName>
</protein>
<dbReference type="PANTHER" id="PTHR22812">
    <property type="entry name" value="CHROMOBOX PROTEIN"/>
    <property type="match status" value="1"/>
</dbReference>
<proteinExistence type="predicted"/>
<dbReference type="Proteomes" id="UP001470230">
    <property type="component" value="Unassembled WGS sequence"/>
</dbReference>
<dbReference type="PROSITE" id="PS50013">
    <property type="entry name" value="CHROMO_2"/>
    <property type="match status" value="1"/>
</dbReference>
<reference evidence="4 5" key="1">
    <citation type="submission" date="2024-04" db="EMBL/GenBank/DDBJ databases">
        <title>Tritrichomonas musculus Genome.</title>
        <authorList>
            <person name="Alves-Ferreira E."/>
            <person name="Grigg M."/>
            <person name="Lorenzi H."/>
            <person name="Galac M."/>
        </authorList>
    </citation>
    <scope>NUCLEOTIDE SEQUENCE [LARGE SCALE GENOMIC DNA]</scope>
    <source>
        <strain evidence="4 5">EAF2021</strain>
    </source>
</reference>
<dbReference type="InterPro" id="IPR000953">
    <property type="entry name" value="Chromo/chromo_shadow_dom"/>
</dbReference>
<accession>A0ABR2IBE5</accession>
<comment type="caution">
    <text evidence="4">The sequence shown here is derived from an EMBL/GenBank/DDBJ whole genome shotgun (WGS) entry which is preliminary data.</text>
</comment>
<dbReference type="PRINTS" id="PR00504">
    <property type="entry name" value="CHROMODOMAIN"/>
</dbReference>
<dbReference type="InterPro" id="IPR023780">
    <property type="entry name" value="Chromo_domain"/>
</dbReference>
<sequence>MSDNEKEYIVEKICDHQIRKNKMYYLIKWKGYSESENTWEPENYLNCKELLNEYKAEHMFIYQDTQKNSKNMKKYEKKAISEIVGFKEGSTTQDMLYIVRFENDEGYTELPSSILRKWDLQKLLDFYEKNLPAND</sequence>
<name>A0ABR2IBE5_9EUKA</name>
<dbReference type="InterPro" id="IPR051219">
    <property type="entry name" value="Heterochromatin_chromo-domain"/>
</dbReference>
<evidence type="ECO:0000313" key="4">
    <source>
        <dbReference type="EMBL" id="KAK8860305.1"/>
    </source>
</evidence>
<evidence type="ECO:0000256" key="2">
    <source>
        <dbReference type="ARBA" id="ARBA00023242"/>
    </source>
</evidence>
<gene>
    <name evidence="4" type="ORF">M9Y10_011969</name>
</gene>
<keyword evidence="5" id="KW-1185">Reference proteome</keyword>
<evidence type="ECO:0000256" key="1">
    <source>
        <dbReference type="ARBA" id="ARBA00004123"/>
    </source>
</evidence>
<dbReference type="SMART" id="SM00298">
    <property type="entry name" value="CHROMO"/>
    <property type="match status" value="1"/>
</dbReference>
<evidence type="ECO:0000259" key="3">
    <source>
        <dbReference type="PROSITE" id="PS50013"/>
    </source>
</evidence>
<comment type="subcellular location">
    <subcellularLocation>
        <location evidence="1">Nucleus</location>
    </subcellularLocation>
</comment>
<dbReference type="InterPro" id="IPR017984">
    <property type="entry name" value="Chromo_dom_subgr"/>
</dbReference>
<dbReference type="PROSITE" id="PS00598">
    <property type="entry name" value="CHROMO_1"/>
    <property type="match status" value="1"/>
</dbReference>
<dbReference type="InterPro" id="IPR023779">
    <property type="entry name" value="Chromodomain_CS"/>
</dbReference>
<organism evidence="4 5">
    <name type="scientific">Tritrichomonas musculus</name>
    <dbReference type="NCBI Taxonomy" id="1915356"/>
    <lineage>
        <taxon>Eukaryota</taxon>
        <taxon>Metamonada</taxon>
        <taxon>Parabasalia</taxon>
        <taxon>Tritrichomonadida</taxon>
        <taxon>Tritrichomonadidae</taxon>
        <taxon>Tritrichomonas</taxon>
    </lineage>
</organism>
<evidence type="ECO:0000313" key="5">
    <source>
        <dbReference type="Proteomes" id="UP001470230"/>
    </source>
</evidence>
<feature type="domain" description="Chromo" evidence="3">
    <location>
        <begin position="8"/>
        <end position="66"/>
    </location>
</feature>
<dbReference type="Gene3D" id="2.40.50.40">
    <property type="match status" value="1"/>
</dbReference>
<dbReference type="InterPro" id="IPR016197">
    <property type="entry name" value="Chromo-like_dom_sf"/>
</dbReference>
<dbReference type="EMBL" id="JAPFFF010000018">
    <property type="protein sequence ID" value="KAK8860305.1"/>
    <property type="molecule type" value="Genomic_DNA"/>
</dbReference>
<dbReference type="Pfam" id="PF00385">
    <property type="entry name" value="Chromo"/>
    <property type="match status" value="1"/>
</dbReference>